<dbReference type="Pfam" id="PF22551">
    <property type="entry name" value="TY-Chap1"/>
    <property type="match status" value="1"/>
</dbReference>
<protein>
    <submittedName>
        <fullName evidence="5">YbjN domain-containing protein</fullName>
    </submittedName>
</protein>
<proteinExistence type="predicted"/>
<reference evidence="5 6" key="1">
    <citation type="submission" date="2022-11" db="EMBL/GenBank/DDBJ databases">
        <title>Anaerobic phenanthrene biodegradation by a DNRA strain PheN6.</title>
        <authorList>
            <person name="Zhang Z."/>
        </authorList>
    </citation>
    <scope>NUCLEOTIDE SEQUENCE [LARGE SCALE GENOMIC DNA]</scope>
    <source>
        <strain evidence="5 6">PheN6</strain>
    </source>
</reference>
<dbReference type="RefSeq" id="WP_272461127.1">
    <property type="nucleotide sequence ID" value="NZ_JAPFQL010000012.1"/>
</dbReference>
<sequence length="405" mass="44152">MTIDSAWRGFRRALADAVDGLGDGEWLSVALDPGEALEVVDRALPGVELGREGASIVLEAPGNRVLPADRRLSAAGQRLLRGLGLRRGSRTDPTYRATYPLSHVDEAAAVAVAVLRDVFDVVHPAFLASDGFSWEHGPRPEPAAPGPETEGPVQPVNRAHLDHLVDAALARMIGHTPARDSDGDIPFPSGTAVVFVSTSPASPVVRVFAEMVVEIRDLDAAVREIEVLNREIFGVKFSLHDDRIVASVDLLAMPFVGDHLRALVARMIEVVAANDALAARRVSGRTFLGSDDADDDDEDDECEDESDESDDDAIHPVMLRLIQLDAERPGSVRPKDAARLCDHDPDLILELIRWNEEQEISWRQARDEAMATHEYDEAEACEGERAHAARTVKVLRKALRIVLLA</sequence>
<feature type="domain" description="TY-Chap C-terminal" evidence="4">
    <location>
        <begin position="313"/>
        <end position="402"/>
    </location>
</feature>
<dbReference type="Pfam" id="PF22554">
    <property type="entry name" value="Chap-C"/>
    <property type="match status" value="1"/>
</dbReference>
<feature type="compositionally biased region" description="Acidic residues" evidence="1">
    <location>
        <begin position="291"/>
        <end position="310"/>
    </location>
</feature>
<evidence type="ECO:0000256" key="1">
    <source>
        <dbReference type="SAM" id="MobiDB-lite"/>
    </source>
</evidence>
<feature type="region of interest" description="Disordered" evidence="1">
    <location>
        <begin position="288"/>
        <end position="310"/>
    </location>
</feature>
<accession>A0ABT5GE68</accession>
<dbReference type="Pfam" id="PF22552">
    <property type="entry name" value="TY-Chap3"/>
    <property type="match status" value="1"/>
</dbReference>
<evidence type="ECO:0000313" key="5">
    <source>
        <dbReference type="EMBL" id="MDC5696553.1"/>
    </source>
</evidence>
<organism evidence="5 6">
    <name type="scientific">Intrasporangium calvum</name>
    <dbReference type="NCBI Taxonomy" id="53358"/>
    <lineage>
        <taxon>Bacteria</taxon>
        <taxon>Bacillati</taxon>
        <taxon>Actinomycetota</taxon>
        <taxon>Actinomycetes</taxon>
        <taxon>Micrococcales</taxon>
        <taxon>Intrasporangiaceae</taxon>
        <taxon>Intrasporangium</taxon>
    </lineage>
</organism>
<evidence type="ECO:0000259" key="2">
    <source>
        <dbReference type="Pfam" id="PF22551"/>
    </source>
</evidence>
<feature type="domain" description="TY-Chap central" evidence="2">
    <location>
        <begin position="159"/>
        <end position="288"/>
    </location>
</feature>
<dbReference type="InterPro" id="IPR054344">
    <property type="entry name" value="TY-Chap_N"/>
</dbReference>
<feature type="region of interest" description="Disordered" evidence="1">
    <location>
        <begin position="133"/>
        <end position="154"/>
    </location>
</feature>
<name>A0ABT5GE68_9MICO</name>
<feature type="domain" description="TY-Chap N-terminal" evidence="3">
    <location>
        <begin position="6"/>
        <end position="127"/>
    </location>
</feature>
<dbReference type="InterPro" id="IPR054342">
    <property type="entry name" value="TY-Chap_C"/>
</dbReference>
<keyword evidence="6" id="KW-1185">Reference proteome</keyword>
<evidence type="ECO:0000259" key="3">
    <source>
        <dbReference type="Pfam" id="PF22552"/>
    </source>
</evidence>
<evidence type="ECO:0000313" key="6">
    <source>
        <dbReference type="Proteomes" id="UP001150259"/>
    </source>
</evidence>
<dbReference type="EMBL" id="JAPFQL010000012">
    <property type="protein sequence ID" value="MDC5696553.1"/>
    <property type="molecule type" value="Genomic_DNA"/>
</dbReference>
<evidence type="ECO:0000259" key="4">
    <source>
        <dbReference type="Pfam" id="PF22554"/>
    </source>
</evidence>
<dbReference type="Gene3D" id="3.30.1460.10">
    <property type="match status" value="1"/>
</dbReference>
<gene>
    <name evidence="5" type="ORF">OO014_04725</name>
</gene>
<dbReference type="InterPro" id="IPR054343">
    <property type="entry name" value="TY-Chap_M"/>
</dbReference>
<comment type="caution">
    <text evidence="5">The sequence shown here is derived from an EMBL/GenBank/DDBJ whole genome shotgun (WGS) entry which is preliminary data.</text>
</comment>
<dbReference type="Proteomes" id="UP001150259">
    <property type="component" value="Unassembled WGS sequence"/>
</dbReference>